<sequence>MDEQRVIEQEIEAEANPHAYLLSVPVNDPRWGKVMTFWDLPSFGAKRLPINRFRKLRSKQVLLAIMEDRYCKRNIEIIADHYERIITFRYRGTVIGQFYRKIMTFLPVHADTYEGSYSTIGQRKAAKQAVQEIIRIMMGDTTAERISLAYREFLVLLFGSVARQPSDLWVSRDAYVEAMHAIEEKYRLEAGDEQFLEWRLTLLGRSPRIIDDQTKEDQR</sequence>
<comment type="caution">
    <text evidence="1">The sequence shown here is derived from an EMBL/GenBank/DDBJ whole genome shotgun (WGS) entry which is preliminary data.</text>
</comment>
<accession>A0A329MCU9</accession>
<dbReference type="AlphaFoldDB" id="A0A329MCU9"/>
<name>A0A329MCU9_9BACL</name>
<protein>
    <submittedName>
        <fullName evidence="1">Uncharacterized protein</fullName>
    </submittedName>
</protein>
<organism evidence="1 2">
    <name type="scientific">Paenibacillus contaminans</name>
    <dbReference type="NCBI Taxonomy" id="450362"/>
    <lineage>
        <taxon>Bacteria</taxon>
        <taxon>Bacillati</taxon>
        <taxon>Bacillota</taxon>
        <taxon>Bacilli</taxon>
        <taxon>Bacillales</taxon>
        <taxon>Paenibacillaceae</taxon>
        <taxon>Paenibacillus</taxon>
    </lineage>
</organism>
<dbReference type="Proteomes" id="UP000250369">
    <property type="component" value="Unassembled WGS sequence"/>
</dbReference>
<reference evidence="1 2" key="1">
    <citation type="journal article" date="2009" name="Int. J. Syst. Evol. Microbiol.">
        <title>Paenibacillus contaminans sp. nov., isolated from a contaminated laboratory plate.</title>
        <authorList>
            <person name="Chou J.H."/>
            <person name="Lee J.H."/>
            <person name="Lin M.C."/>
            <person name="Chang P.S."/>
            <person name="Arun A.B."/>
            <person name="Young C.C."/>
            <person name="Chen W.M."/>
        </authorList>
    </citation>
    <scope>NUCLEOTIDE SEQUENCE [LARGE SCALE GENOMIC DNA]</scope>
    <source>
        <strain evidence="1 2">CKOBP-6</strain>
    </source>
</reference>
<dbReference type="EMBL" id="QMFB01000017">
    <property type="protein sequence ID" value="RAV17801.1"/>
    <property type="molecule type" value="Genomic_DNA"/>
</dbReference>
<dbReference type="RefSeq" id="WP_113033887.1">
    <property type="nucleotide sequence ID" value="NZ_QMFB01000017.1"/>
</dbReference>
<proteinExistence type="predicted"/>
<gene>
    <name evidence="1" type="ORF">DQG23_25655</name>
</gene>
<evidence type="ECO:0000313" key="1">
    <source>
        <dbReference type="EMBL" id="RAV17801.1"/>
    </source>
</evidence>
<keyword evidence="2" id="KW-1185">Reference proteome</keyword>
<dbReference type="OrthoDB" id="2594553at2"/>
<evidence type="ECO:0000313" key="2">
    <source>
        <dbReference type="Proteomes" id="UP000250369"/>
    </source>
</evidence>